<reference evidence="1 2" key="1">
    <citation type="journal article" date="2019" name="Sci. Rep.">
        <title>Orb-weaving spider Araneus ventricosus genome elucidates the spidroin gene catalogue.</title>
        <authorList>
            <person name="Kono N."/>
            <person name="Nakamura H."/>
            <person name="Ohtoshi R."/>
            <person name="Moran D.A.P."/>
            <person name="Shinohara A."/>
            <person name="Yoshida Y."/>
            <person name="Fujiwara M."/>
            <person name="Mori M."/>
            <person name="Tomita M."/>
            <person name="Arakawa K."/>
        </authorList>
    </citation>
    <scope>NUCLEOTIDE SEQUENCE [LARGE SCALE GENOMIC DNA]</scope>
</reference>
<evidence type="ECO:0000313" key="1">
    <source>
        <dbReference type="EMBL" id="GBL84440.1"/>
    </source>
</evidence>
<accession>A0A4Y2AX67</accession>
<name>A0A4Y2AX67_ARAVE</name>
<sequence length="112" mass="13002">MFVPASLPNGCDNFDDTWHSGSLLTNLKYRRGKLALTQCLRVGWGKIPKLHITNRLVDMPHDFDETRYTDSSLADLKYCRRKYGLTQSLWVARCKISEIHILQIVRLTRLPI</sequence>
<protein>
    <submittedName>
        <fullName evidence="1">Uncharacterized protein</fullName>
    </submittedName>
</protein>
<proteinExistence type="predicted"/>
<comment type="caution">
    <text evidence="1">The sequence shown here is derived from an EMBL/GenBank/DDBJ whole genome shotgun (WGS) entry which is preliminary data.</text>
</comment>
<dbReference type="AlphaFoldDB" id="A0A4Y2AX67"/>
<dbReference type="Proteomes" id="UP000499080">
    <property type="component" value="Unassembled WGS sequence"/>
</dbReference>
<keyword evidence="2" id="KW-1185">Reference proteome</keyword>
<dbReference type="EMBL" id="BGPR01000037">
    <property type="protein sequence ID" value="GBL84440.1"/>
    <property type="molecule type" value="Genomic_DNA"/>
</dbReference>
<evidence type="ECO:0000313" key="2">
    <source>
        <dbReference type="Proteomes" id="UP000499080"/>
    </source>
</evidence>
<gene>
    <name evidence="1" type="ORF">AVEN_117201_1</name>
</gene>
<organism evidence="1 2">
    <name type="scientific">Araneus ventricosus</name>
    <name type="common">Orbweaver spider</name>
    <name type="synonym">Epeira ventricosa</name>
    <dbReference type="NCBI Taxonomy" id="182803"/>
    <lineage>
        <taxon>Eukaryota</taxon>
        <taxon>Metazoa</taxon>
        <taxon>Ecdysozoa</taxon>
        <taxon>Arthropoda</taxon>
        <taxon>Chelicerata</taxon>
        <taxon>Arachnida</taxon>
        <taxon>Araneae</taxon>
        <taxon>Araneomorphae</taxon>
        <taxon>Entelegynae</taxon>
        <taxon>Araneoidea</taxon>
        <taxon>Araneidae</taxon>
        <taxon>Araneus</taxon>
    </lineage>
</organism>